<organism evidence="2 3">
    <name type="scientific">Komagataeibacter intermedius AF2</name>
    <dbReference type="NCBI Taxonomy" id="1458464"/>
    <lineage>
        <taxon>Bacteria</taxon>
        <taxon>Pseudomonadati</taxon>
        <taxon>Pseudomonadota</taxon>
        <taxon>Alphaproteobacteria</taxon>
        <taxon>Acetobacterales</taxon>
        <taxon>Acetobacteraceae</taxon>
        <taxon>Komagataeibacter</taxon>
    </lineage>
</organism>
<dbReference type="SUPFAM" id="SSF56349">
    <property type="entry name" value="DNA breaking-rejoining enzymes"/>
    <property type="match status" value="1"/>
</dbReference>
<evidence type="ECO:0000313" key="2">
    <source>
        <dbReference type="EMBL" id="KPH88741.1"/>
    </source>
</evidence>
<dbReference type="Gene3D" id="1.10.443.10">
    <property type="entry name" value="Intergrase catalytic core"/>
    <property type="match status" value="1"/>
</dbReference>
<dbReference type="InterPro" id="IPR013762">
    <property type="entry name" value="Integrase-like_cat_sf"/>
</dbReference>
<dbReference type="Proteomes" id="UP000031553">
    <property type="component" value="Unassembled WGS sequence"/>
</dbReference>
<accession>A0A0N1FEJ7</accession>
<dbReference type="GO" id="GO:0006310">
    <property type="term" value="P:DNA recombination"/>
    <property type="evidence" value="ECO:0007669"/>
    <property type="project" value="UniProtKB-KW"/>
</dbReference>
<comment type="caution">
    <text evidence="2">The sequence shown here is derived from an EMBL/GenBank/DDBJ whole genome shotgun (WGS) entry which is preliminary data.</text>
</comment>
<dbReference type="InterPro" id="IPR011010">
    <property type="entry name" value="DNA_brk_join_enz"/>
</dbReference>
<dbReference type="GO" id="GO:0003677">
    <property type="term" value="F:DNA binding"/>
    <property type="evidence" value="ECO:0007669"/>
    <property type="project" value="InterPro"/>
</dbReference>
<dbReference type="AlphaFoldDB" id="A0A0N1FEJ7"/>
<proteinExistence type="predicted"/>
<dbReference type="EMBL" id="JUFX02000011">
    <property type="protein sequence ID" value="KPH88741.1"/>
    <property type="molecule type" value="Genomic_DNA"/>
</dbReference>
<keyword evidence="1" id="KW-0233">DNA recombination</keyword>
<protein>
    <submittedName>
        <fullName evidence="2">Phage integrase family protein</fullName>
    </submittedName>
</protein>
<reference evidence="2 3" key="1">
    <citation type="submission" date="2015-07" db="EMBL/GenBank/DDBJ databases">
        <title>Draft Genome Sequence of Komagataeibacter intermedius Strain AF2, Isolated from Kombucha Tea.</title>
        <authorList>
            <person name="Santos R.A."/>
            <person name="Berretta A.A."/>
            <person name="Barud H.S."/>
            <person name="Ribeiro S.J."/>
            <person name="Gonzalez-Garcia L.N."/>
            <person name="Zucchi T.D."/>
            <person name="Goldman G.H."/>
            <person name="Riano-Pachon D.M."/>
        </authorList>
    </citation>
    <scope>NUCLEOTIDE SEQUENCE [LARGE SCALE GENOMIC DNA]</scope>
    <source>
        <strain evidence="2 3">AF2</strain>
    </source>
</reference>
<dbReference type="RefSeq" id="WP_242407712.1">
    <property type="nucleotide sequence ID" value="NZ_JUFX02000011.1"/>
</dbReference>
<sequence>MGADLTMIGRMLGHSDIKTTSRYAHLKRENVKRSTDQVAQRISSALIDARTQA</sequence>
<evidence type="ECO:0000313" key="3">
    <source>
        <dbReference type="Proteomes" id="UP000031553"/>
    </source>
</evidence>
<gene>
    <name evidence="2" type="ORF">GLUCOINTEAF2_0203708</name>
</gene>
<name>A0A0N1FEJ7_9PROT</name>
<dbReference type="GO" id="GO:0015074">
    <property type="term" value="P:DNA integration"/>
    <property type="evidence" value="ECO:0007669"/>
    <property type="project" value="InterPro"/>
</dbReference>
<evidence type="ECO:0000256" key="1">
    <source>
        <dbReference type="ARBA" id="ARBA00023172"/>
    </source>
</evidence>